<dbReference type="EMBL" id="CABFPH010000100">
    <property type="protein sequence ID" value="VUD74067.1"/>
    <property type="molecule type" value="Genomic_DNA"/>
</dbReference>
<dbReference type="RefSeq" id="WP_142585242.1">
    <property type="nucleotide sequence ID" value="NZ_CABFPH010000100.1"/>
</dbReference>
<evidence type="ECO:0000256" key="1">
    <source>
        <dbReference type="SAM" id="Phobius"/>
    </source>
</evidence>
<keyword evidence="1" id="KW-0472">Membrane</keyword>
<keyword evidence="1" id="KW-1133">Transmembrane helix</keyword>
<reference evidence="2 3" key="1">
    <citation type="submission" date="2019-06" db="EMBL/GenBank/DDBJ databases">
        <authorList>
            <person name="Rodrigo-Torres L."/>
            <person name="Arahal R. D."/>
            <person name="Lucena T."/>
        </authorList>
    </citation>
    <scope>NUCLEOTIDE SEQUENCE [LARGE SCALE GENOMIC DNA]</scope>
    <source>
        <strain evidence="2 3">SB0023/3</strain>
    </source>
</reference>
<keyword evidence="1" id="KW-0812">Transmembrane</keyword>
<gene>
    <name evidence="2" type="ORF">MET9862_04692</name>
</gene>
<sequence>MSDPISSPALIQPGLPLLRLVERGYLWAVAALGGLATGALMIFAVATQSSADAERIAGGSSYAEPLVSALAVAQARRTQ</sequence>
<evidence type="ECO:0000313" key="3">
    <source>
        <dbReference type="Proteomes" id="UP000410984"/>
    </source>
</evidence>
<keyword evidence="3" id="KW-1185">Reference proteome</keyword>
<feature type="transmembrane region" description="Helical" evidence="1">
    <location>
        <begin position="25"/>
        <end position="46"/>
    </location>
</feature>
<dbReference type="AlphaFoldDB" id="A0A509EI68"/>
<proteinExistence type="predicted"/>
<protein>
    <submittedName>
        <fullName evidence="2">Uncharacterized protein</fullName>
    </submittedName>
</protein>
<accession>A0A509EI68</accession>
<dbReference type="Proteomes" id="UP000410984">
    <property type="component" value="Unassembled WGS sequence"/>
</dbReference>
<organism evidence="2 3">
    <name type="scientific">Methylobacterium symbioticum</name>
    <dbReference type="NCBI Taxonomy" id="2584084"/>
    <lineage>
        <taxon>Bacteria</taxon>
        <taxon>Pseudomonadati</taxon>
        <taxon>Pseudomonadota</taxon>
        <taxon>Alphaproteobacteria</taxon>
        <taxon>Hyphomicrobiales</taxon>
        <taxon>Methylobacteriaceae</taxon>
        <taxon>Methylobacterium</taxon>
    </lineage>
</organism>
<name>A0A509EI68_9HYPH</name>
<dbReference type="OrthoDB" id="7999515at2"/>
<evidence type="ECO:0000313" key="2">
    <source>
        <dbReference type="EMBL" id="VUD74067.1"/>
    </source>
</evidence>